<sequence>MRRDPEHAKAAPAEPKARKNKLGSPRLRPCSAETGKTARAARSAAATQRAMEVLPYLEVAQRGGANTLQQLADALTARGVPTPRGGERWFPAQVRRLLQRTIHPSA</sequence>
<reference evidence="2 3" key="1">
    <citation type="submission" date="2021-01" db="EMBL/GenBank/DDBJ databases">
        <title>Belnapia mucosa sp. nov. and Belnapia arida sp. nov., isolated from the Tabernas Desert (Almeria, Spain).</title>
        <authorList>
            <person name="Molina-Menor E."/>
            <person name="Vidal-Verdu A."/>
            <person name="Calonge A."/>
            <person name="Satari L."/>
            <person name="Pereto J."/>
            <person name="Porcar M."/>
        </authorList>
    </citation>
    <scope>NUCLEOTIDE SEQUENCE [LARGE SCALE GENOMIC DNA]</scope>
    <source>
        <strain evidence="2 3">T18</strain>
    </source>
</reference>
<name>A0ABS1TWP8_9PROT</name>
<dbReference type="Proteomes" id="UP000660885">
    <property type="component" value="Unassembled WGS sequence"/>
</dbReference>
<dbReference type="EMBL" id="JAETWB010000001">
    <property type="protein sequence ID" value="MBL6076868.1"/>
    <property type="molecule type" value="Genomic_DNA"/>
</dbReference>
<keyword evidence="3" id="KW-1185">Reference proteome</keyword>
<gene>
    <name evidence="2" type="ORF">JMJ56_02545</name>
</gene>
<comment type="caution">
    <text evidence="2">The sequence shown here is derived from an EMBL/GenBank/DDBJ whole genome shotgun (WGS) entry which is preliminary data.</text>
</comment>
<feature type="region of interest" description="Disordered" evidence="1">
    <location>
        <begin position="1"/>
        <end position="44"/>
    </location>
</feature>
<evidence type="ECO:0000256" key="1">
    <source>
        <dbReference type="SAM" id="MobiDB-lite"/>
    </source>
</evidence>
<proteinExistence type="predicted"/>
<protein>
    <submittedName>
        <fullName evidence="2">Recombinase family protein</fullName>
    </submittedName>
</protein>
<organism evidence="2 3">
    <name type="scientific">Belnapia arida</name>
    <dbReference type="NCBI Taxonomy" id="2804533"/>
    <lineage>
        <taxon>Bacteria</taxon>
        <taxon>Pseudomonadati</taxon>
        <taxon>Pseudomonadota</taxon>
        <taxon>Alphaproteobacteria</taxon>
        <taxon>Acetobacterales</taxon>
        <taxon>Roseomonadaceae</taxon>
        <taxon>Belnapia</taxon>
    </lineage>
</organism>
<evidence type="ECO:0000313" key="2">
    <source>
        <dbReference type="EMBL" id="MBL6076868.1"/>
    </source>
</evidence>
<accession>A0ABS1TWP8</accession>
<evidence type="ECO:0000313" key="3">
    <source>
        <dbReference type="Proteomes" id="UP000660885"/>
    </source>
</evidence>